<dbReference type="InterPro" id="IPR025753">
    <property type="entry name" value="AAA_N_dom"/>
</dbReference>
<evidence type="ECO:0000259" key="3">
    <source>
        <dbReference type="Pfam" id="PF14363"/>
    </source>
</evidence>
<proteinExistence type="predicted"/>
<accession>A0A8S0R6J8</accession>
<dbReference type="GO" id="GO:0016887">
    <property type="term" value="F:ATP hydrolysis activity"/>
    <property type="evidence" value="ECO:0007669"/>
    <property type="project" value="InterPro"/>
</dbReference>
<feature type="domain" description="AAA+ ATPase At3g28540-like C-terminal" evidence="4">
    <location>
        <begin position="141"/>
        <end position="211"/>
    </location>
</feature>
<evidence type="ECO:0000313" key="5">
    <source>
        <dbReference type="EMBL" id="CAA2973964.1"/>
    </source>
</evidence>
<sequence length="259" mass="29631">MASNIFSAYASVAASMMLFRTMAHDIIPKPVKSYIISVFTRIFCYFFTPLSTRITMVVDEKNGMTRNQIYDSADVYLNTKISPNTERFKLTLSGLLNFMDGLWSNCGDERIIIFTTNHKEKIDPALLRPGRMDMHIHMSYCTPAGFHVLASNYLAIEDHPRLFPEIERLMLEVQVTPAEIAEHLLRNENAELALEGVIDLLKRKKSEADEEKVNEKSLETNAVVEVQEEVKKAAKVEKIIESEERAMKVDDDENFMNKC</sequence>
<name>A0A8S0R6J8_OLEEU</name>
<keyword evidence="6" id="KW-1185">Reference proteome</keyword>
<dbReference type="InterPro" id="IPR003960">
    <property type="entry name" value="ATPase_AAA_CS"/>
</dbReference>
<dbReference type="OrthoDB" id="10251412at2759"/>
<dbReference type="InterPro" id="IPR058017">
    <property type="entry name" value="At3g28540-like_C"/>
</dbReference>
<dbReference type="InterPro" id="IPR027417">
    <property type="entry name" value="P-loop_NTPase"/>
</dbReference>
<keyword evidence="2" id="KW-0175">Coiled coil</keyword>
<keyword evidence="1" id="KW-0378">Hydrolase</keyword>
<dbReference type="PANTHER" id="PTHR23070">
    <property type="entry name" value="BCS1 AAA-TYPE ATPASE"/>
    <property type="match status" value="1"/>
</dbReference>
<dbReference type="AlphaFoldDB" id="A0A8S0R6J8"/>
<dbReference type="Gramene" id="OE9A041268T1">
    <property type="protein sequence ID" value="OE9A041268C1"/>
    <property type="gene ID" value="OE9A041268"/>
</dbReference>
<evidence type="ECO:0000259" key="4">
    <source>
        <dbReference type="Pfam" id="PF25568"/>
    </source>
</evidence>
<dbReference type="GO" id="GO:0005524">
    <property type="term" value="F:ATP binding"/>
    <property type="evidence" value="ECO:0007669"/>
    <property type="project" value="UniProtKB-KW"/>
</dbReference>
<protein>
    <submittedName>
        <fullName evidence="5">AAA-ATPase At3g50940</fullName>
    </submittedName>
</protein>
<evidence type="ECO:0000313" key="6">
    <source>
        <dbReference type="Proteomes" id="UP000594638"/>
    </source>
</evidence>
<organism evidence="5 6">
    <name type="scientific">Olea europaea subsp. europaea</name>
    <dbReference type="NCBI Taxonomy" id="158383"/>
    <lineage>
        <taxon>Eukaryota</taxon>
        <taxon>Viridiplantae</taxon>
        <taxon>Streptophyta</taxon>
        <taxon>Embryophyta</taxon>
        <taxon>Tracheophyta</taxon>
        <taxon>Spermatophyta</taxon>
        <taxon>Magnoliopsida</taxon>
        <taxon>eudicotyledons</taxon>
        <taxon>Gunneridae</taxon>
        <taxon>Pentapetalae</taxon>
        <taxon>asterids</taxon>
        <taxon>lamiids</taxon>
        <taxon>Lamiales</taxon>
        <taxon>Oleaceae</taxon>
        <taxon>Oleeae</taxon>
        <taxon>Olea</taxon>
    </lineage>
</organism>
<dbReference type="Pfam" id="PF25568">
    <property type="entry name" value="AAA_lid_At3g28540"/>
    <property type="match status" value="1"/>
</dbReference>
<comment type="caution">
    <text evidence="5">The sequence shown here is derived from an EMBL/GenBank/DDBJ whole genome shotgun (WGS) entry which is preliminary data.</text>
</comment>
<dbReference type="Proteomes" id="UP000594638">
    <property type="component" value="Unassembled WGS sequence"/>
</dbReference>
<dbReference type="PROSITE" id="PS00674">
    <property type="entry name" value="AAA"/>
    <property type="match status" value="1"/>
</dbReference>
<gene>
    <name evidence="5" type="ORF">OLEA9_A041268</name>
</gene>
<evidence type="ECO:0000256" key="2">
    <source>
        <dbReference type="SAM" id="Coils"/>
    </source>
</evidence>
<evidence type="ECO:0000256" key="1">
    <source>
        <dbReference type="ARBA" id="ARBA00022801"/>
    </source>
</evidence>
<feature type="domain" description="AAA-type ATPase N-terminal" evidence="3">
    <location>
        <begin position="27"/>
        <end position="92"/>
    </location>
</feature>
<dbReference type="InterPro" id="IPR050747">
    <property type="entry name" value="Mitochondrial_chaperone_BCS1"/>
</dbReference>
<reference evidence="5 6" key="1">
    <citation type="submission" date="2019-12" db="EMBL/GenBank/DDBJ databases">
        <authorList>
            <person name="Alioto T."/>
            <person name="Alioto T."/>
            <person name="Gomez Garrido J."/>
        </authorList>
    </citation>
    <scope>NUCLEOTIDE SEQUENCE [LARGE SCALE GENOMIC DNA]</scope>
</reference>
<dbReference type="Pfam" id="PF14363">
    <property type="entry name" value="AAA_assoc"/>
    <property type="match status" value="1"/>
</dbReference>
<feature type="coiled-coil region" evidence="2">
    <location>
        <begin position="187"/>
        <end position="246"/>
    </location>
</feature>
<dbReference type="EMBL" id="CACTIH010002135">
    <property type="protein sequence ID" value="CAA2973964.1"/>
    <property type="molecule type" value="Genomic_DNA"/>
</dbReference>
<dbReference type="Gene3D" id="3.40.50.300">
    <property type="entry name" value="P-loop containing nucleotide triphosphate hydrolases"/>
    <property type="match status" value="1"/>
</dbReference>
<dbReference type="Gene3D" id="6.10.280.40">
    <property type="match status" value="1"/>
</dbReference>
<dbReference type="SUPFAM" id="SSF52540">
    <property type="entry name" value="P-loop containing nucleoside triphosphate hydrolases"/>
    <property type="match status" value="1"/>
</dbReference>